<accession>A0ABU0E7W0</accession>
<dbReference type="Gene3D" id="3.40.630.30">
    <property type="match status" value="1"/>
</dbReference>
<evidence type="ECO:0000313" key="2">
    <source>
        <dbReference type="EMBL" id="MDQ0362983.1"/>
    </source>
</evidence>
<sequence length="178" mass="21309">MIKTKRLILRQFKEEDANDFYEYMKLDFTAKHENFEPKTLEECKKIIERQKENKYFFAVELTSEHKVIGNIEIDPQSSETYEIAFDFNVNYSKKGYATEAAYAVMEYAFDTLDARRIIAECNDDNENSYKLLERLNFRREAHFIEDVSFKQDEYGNPIYVSSYAYAILKREFINQNKK</sequence>
<keyword evidence="3" id="KW-1185">Reference proteome</keyword>
<comment type="caution">
    <text evidence="2">The sequence shown here is derived from an EMBL/GenBank/DDBJ whole genome shotgun (WGS) entry which is preliminary data.</text>
</comment>
<dbReference type="PANTHER" id="PTHR43792">
    <property type="entry name" value="GNAT FAMILY, PUTATIVE (AFU_ORTHOLOGUE AFUA_3G00765)-RELATED-RELATED"/>
    <property type="match status" value="1"/>
</dbReference>
<dbReference type="InterPro" id="IPR016181">
    <property type="entry name" value="Acyl_CoA_acyltransferase"/>
</dbReference>
<organism evidence="2 3">
    <name type="scientific">Breznakia pachnodae</name>
    <dbReference type="NCBI Taxonomy" id="265178"/>
    <lineage>
        <taxon>Bacteria</taxon>
        <taxon>Bacillati</taxon>
        <taxon>Bacillota</taxon>
        <taxon>Erysipelotrichia</taxon>
        <taxon>Erysipelotrichales</taxon>
        <taxon>Erysipelotrichaceae</taxon>
        <taxon>Breznakia</taxon>
    </lineage>
</organism>
<dbReference type="InterPro" id="IPR051531">
    <property type="entry name" value="N-acetyltransferase"/>
</dbReference>
<dbReference type="Pfam" id="PF13302">
    <property type="entry name" value="Acetyltransf_3"/>
    <property type="match status" value="1"/>
</dbReference>
<evidence type="ECO:0000259" key="1">
    <source>
        <dbReference type="PROSITE" id="PS51186"/>
    </source>
</evidence>
<proteinExistence type="predicted"/>
<dbReference type="RefSeq" id="WP_307411351.1">
    <property type="nucleotide sequence ID" value="NZ_JAUSUR010000008.1"/>
</dbReference>
<name>A0ABU0E7W0_9FIRM</name>
<reference evidence="2 3" key="1">
    <citation type="submission" date="2023-07" db="EMBL/GenBank/DDBJ databases">
        <title>Genomic Encyclopedia of Type Strains, Phase IV (KMG-IV): sequencing the most valuable type-strain genomes for metagenomic binning, comparative biology and taxonomic classification.</title>
        <authorList>
            <person name="Goeker M."/>
        </authorList>
    </citation>
    <scope>NUCLEOTIDE SEQUENCE [LARGE SCALE GENOMIC DNA]</scope>
    <source>
        <strain evidence="2 3">DSM 16784</strain>
    </source>
</reference>
<dbReference type="PANTHER" id="PTHR43792:SF1">
    <property type="entry name" value="N-ACETYLTRANSFERASE DOMAIN-CONTAINING PROTEIN"/>
    <property type="match status" value="1"/>
</dbReference>
<dbReference type="EMBL" id="JAUSUR010000008">
    <property type="protein sequence ID" value="MDQ0362983.1"/>
    <property type="molecule type" value="Genomic_DNA"/>
</dbReference>
<feature type="domain" description="N-acetyltransferase" evidence="1">
    <location>
        <begin position="7"/>
        <end position="159"/>
    </location>
</feature>
<dbReference type="SUPFAM" id="SSF55729">
    <property type="entry name" value="Acyl-CoA N-acyltransferases (Nat)"/>
    <property type="match status" value="1"/>
</dbReference>
<protein>
    <submittedName>
        <fullName evidence="2">RimJ/RimL family protein N-acetyltransferase</fullName>
    </submittedName>
</protein>
<gene>
    <name evidence="2" type="ORF">J2S15_003744</name>
</gene>
<dbReference type="Proteomes" id="UP001230220">
    <property type="component" value="Unassembled WGS sequence"/>
</dbReference>
<dbReference type="InterPro" id="IPR000182">
    <property type="entry name" value="GNAT_dom"/>
</dbReference>
<dbReference type="PROSITE" id="PS51186">
    <property type="entry name" value="GNAT"/>
    <property type="match status" value="1"/>
</dbReference>
<evidence type="ECO:0000313" key="3">
    <source>
        <dbReference type="Proteomes" id="UP001230220"/>
    </source>
</evidence>